<dbReference type="OrthoDB" id="4928582at2"/>
<organism evidence="1 2">
    <name type="scientific">Agrococcus jejuensis</name>
    <dbReference type="NCBI Taxonomy" id="399736"/>
    <lineage>
        <taxon>Bacteria</taxon>
        <taxon>Bacillati</taxon>
        <taxon>Actinomycetota</taxon>
        <taxon>Actinomycetes</taxon>
        <taxon>Micrococcales</taxon>
        <taxon>Microbacteriaceae</taxon>
        <taxon>Agrococcus</taxon>
    </lineage>
</organism>
<reference evidence="2" key="1">
    <citation type="submission" date="2016-10" db="EMBL/GenBank/DDBJ databases">
        <authorList>
            <person name="Varghese N."/>
            <person name="Submissions S."/>
        </authorList>
    </citation>
    <scope>NUCLEOTIDE SEQUENCE [LARGE SCALE GENOMIC DNA]</scope>
    <source>
        <strain evidence="2">DSM 22002</strain>
    </source>
</reference>
<sequence>MSRPTRVVIAAGGVAAIVVAGLATGGVLMARMVDPPSPTTTVTADDGTEVVLDWADYPGSSYDDPADVLAAPRAEDVEAVSEEQLLALQSAVEPVAPELDWGLVLPEDTTFDTFPVGGNDYGGPSLHQVYNSPTNLGEGLAEDADWTAIVDALDTRFAELGYGALEWEYDRAPFGHESVAERDEQVEEQFGSLDPDEMWMWSGTATNGSMWVWVSIWDARRDTAPAETWQDEEDGVSLFIGGTVIAEADEQAYRDGIAPFDGLSRPAATHSS</sequence>
<evidence type="ECO:0000313" key="1">
    <source>
        <dbReference type="EMBL" id="SDH43076.1"/>
    </source>
</evidence>
<dbReference type="AlphaFoldDB" id="A0A1G8CC43"/>
<name>A0A1G8CC43_9MICO</name>
<dbReference type="Proteomes" id="UP000198822">
    <property type="component" value="Chromosome I"/>
</dbReference>
<dbReference type="EMBL" id="LT629695">
    <property type="protein sequence ID" value="SDH43076.1"/>
    <property type="molecule type" value="Genomic_DNA"/>
</dbReference>
<dbReference type="STRING" id="399736.SAMN04489720_1238"/>
<gene>
    <name evidence="1" type="ORF">SAMN04489720_1238</name>
</gene>
<protein>
    <submittedName>
        <fullName evidence="1">Uncharacterized protein</fullName>
    </submittedName>
</protein>
<keyword evidence="2" id="KW-1185">Reference proteome</keyword>
<proteinExistence type="predicted"/>
<dbReference type="RefSeq" id="WP_092503394.1">
    <property type="nucleotide sequence ID" value="NZ_LT629695.1"/>
</dbReference>
<accession>A0A1G8CC43</accession>
<evidence type="ECO:0000313" key="2">
    <source>
        <dbReference type="Proteomes" id="UP000198822"/>
    </source>
</evidence>